<dbReference type="KEGG" id="psez:HME7025_00574"/>
<dbReference type="AlphaFoldDB" id="A0A2S2DSU8"/>
<keyword evidence="3" id="KW-1185">Reference proteome</keyword>
<evidence type="ECO:0000313" key="3">
    <source>
        <dbReference type="Proteomes" id="UP000245468"/>
    </source>
</evidence>
<gene>
    <name evidence="2" type="primary">phnP</name>
    <name evidence="2" type="ORF">HME7025_00574</name>
</gene>
<evidence type="ECO:0000313" key="2">
    <source>
        <dbReference type="EMBL" id="AWL08446.1"/>
    </source>
</evidence>
<sequence length="257" mass="29175">MSPISVEFLGTGTSQGIPMIACSCEVCTSSDQHDQRLRVSMHIQTQGKSFIIDTGPDFRQQMLRASIKHVDAVIYTHEHKDHTAGMDDLRGFNYVQKSSIPLYAQVSVIEQLKREFAYAFGDNKYPGVPEIETFPITNQVFEIQGVKIQPILVRHYMLDVFGFRFGDFTYITDANYISEEELEKVKGSQVLVINALKKTSHISHFTLDEALEIIEKVKPERAYITHISHQMGLHAEVQKELPPHVYLAYDGLQLSLS</sequence>
<dbReference type="Pfam" id="PF12706">
    <property type="entry name" value="Lactamase_B_2"/>
    <property type="match status" value="1"/>
</dbReference>
<dbReference type="InterPro" id="IPR001279">
    <property type="entry name" value="Metallo-B-lactamas"/>
</dbReference>
<dbReference type="CDD" id="cd16279">
    <property type="entry name" value="metallo-hydrolase-like_MBL-fold"/>
    <property type="match status" value="1"/>
</dbReference>
<dbReference type="SUPFAM" id="SSF56281">
    <property type="entry name" value="Metallo-hydrolase/oxidoreductase"/>
    <property type="match status" value="1"/>
</dbReference>
<dbReference type="InterPro" id="IPR036866">
    <property type="entry name" value="RibonucZ/Hydroxyglut_hydro"/>
</dbReference>
<dbReference type="Proteomes" id="UP000245468">
    <property type="component" value="Chromosome"/>
</dbReference>
<reference evidence="3" key="1">
    <citation type="submission" date="2018-05" db="EMBL/GenBank/DDBJ databases">
        <title>Pseudarcicella sp. HME7025 Genome sequencing and assembly.</title>
        <authorList>
            <person name="Kim H."/>
            <person name="Kang H."/>
            <person name="Joh K."/>
        </authorList>
    </citation>
    <scope>NUCLEOTIDE SEQUENCE [LARGE SCALE GENOMIC DNA]</scope>
    <source>
        <strain evidence="3">HME7025</strain>
    </source>
</reference>
<feature type="domain" description="Metallo-beta-lactamase" evidence="1">
    <location>
        <begin position="37"/>
        <end position="226"/>
    </location>
</feature>
<dbReference type="EC" id="3.1.4.55" evidence="2"/>
<name>A0A2S2DSU8_9BACT</name>
<dbReference type="SMART" id="SM00849">
    <property type="entry name" value="Lactamase_B"/>
    <property type="match status" value="1"/>
</dbReference>
<keyword evidence="2" id="KW-0378">Hydrolase</keyword>
<protein>
    <submittedName>
        <fullName evidence="2">Phosphoribosyl 1,2-cyclic phosphate phosphodiesterase</fullName>
        <ecNumber evidence="2">3.1.4.55</ecNumber>
    </submittedName>
</protein>
<dbReference type="PANTHER" id="PTHR42663">
    <property type="entry name" value="HYDROLASE C777.06C-RELATED-RELATED"/>
    <property type="match status" value="1"/>
</dbReference>
<organism evidence="2 3">
    <name type="scientific">Aquirufa nivalisilvae</name>
    <dbReference type="NCBI Taxonomy" id="2516557"/>
    <lineage>
        <taxon>Bacteria</taxon>
        <taxon>Pseudomonadati</taxon>
        <taxon>Bacteroidota</taxon>
        <taxon>Cytophagia</taxon>
        <taxon>Cytophagales</taxon>
        <taxon>Flectobacillaceae</taxon>
        <taxon>Aquirufa</taxon>
    </lineage>
</organism>
<dbReference type="EMBL" id="CP029346">
    <property type="protein sequence ID" value="AWL08446.1"/>
    <property type="molecule type" value="Genomic_DNA"/>
</dbReference>
<evidence type="ECO:0000259" key="1">
    <source>
        <dbReference type="SMART" id="SM00849"/>
    </source>
</evidence>
<dbReference type="PANTHER" id="PTHR42663:SF6">
    <property type="entry name" value="HYDROLASE C777.06C-RELATED"/>
    <property type="match status" value="1"/>
</dbReference>
<dbReference type="GO" id="GO:0103043">
    <property type="term" value="F:phosphoribosyl 1,2-cyclic phosphate phosphodiesterase activity"/>
    <property type="evidence" value="ECO:0007669"/>
    <property type="project" value="UniProtKB-EC"/>
</dbReference>
<proteinExistence type="predicted"/>
<dbReference type="Gene3D" id="3.60.15.10">
    <property type="entry name" value="Ribonuclease Z/Hydroxyacylglutathione hydrolase-like"/>
    <property type="match status" value="1"/>
</dbReference>
<accession>A0A2S2DSU8</accession>